<proteinExistence type="predicted"/>
<feature type="compositionally biased region" description="Low complexity" evidence="2">
    <location>
        <begin position="71"/>
        <end position="81"/>
    </location>
</feature>
<feature type="region of interest" description="Disordered" evidence="2">
    <location>
        <begin position="288"/>
        <end position="395"/>
    </location>
</feature>
<feature type="coiled-coil region" evidence="1">
    <location>
        <begin position="233"/>
        <end position="263"/>
    </location>
</feature>
<feature type="compositionally biased region" description="Polar residues" evidence="2">
    <location>
        <begin position="206"/>
        <end position="224"/>
    </location>
</feature>
<organism evidence="3 4">
    <name type="scientific">Cylindrobasidium torrendii FP15055 ss-10</name>
    <dbReference type="NCBI Taxonomy" id="1314674"/>
    <lineage>
        <taxon>Eukaryota</taxon>
        <taxon>Fungi</taxon>
        <taxon>Dikarya</taxon>
        <taxon>Basidiomycota</taxon>
        <taxon>Agaricomycotina</taxon>
        <taxon>Agaricomycetes</taxon>
        <taxon>Agaricomycetidae</taxon>
        <taxon>Agaricales</taxon>
        <taxon>Marasmiineae</taxon>
        <taxon>Physalacriaceae</taxon>
        <taxon>Cylindrobasidium</taxon>
    </lineage>
</organism>
<gene>
    <name evidence="3" type="ORF">CYLTODRAFT_417612</name>
</gene>
<feature type="region of interest" description="Disordered" evidence="2">
    <location>
        <begin position="58"/>
        <end position="226"/>
    </location>
</feature>
<evidence type="ECO:0000256" key="2">
    <source>
        <dbReference type="SAM" id="MobiDB-lite"/>
    </source>
</evidence>
<dbReference type="STRING" id="1314674.A0A0D7BQZ1"/>
<dbReference type="OrthoDB" id="3258416at2759"/>
<feature type="region of interest" description="Disordered" evidence="2">
    <location>
        <begin position="464"/>
        <end position="513"/>
    </location>
</feature>
<keyword evidence="4" id="KW-1185">Reference proteome</keyword>
<feature type="compositionally biased region" description="Basic and acidic residues" evidence="2">
    <location>
        <begin position="491"/>
        <end position="500"/>
    </location>
</feature>
<name>A0A0D7BQZ1_9AGAR</name>
<protein>
    <recommendedName>
        <fullName evidence="5">SAP domain-containing protein</fullName>
    </recommendedName>
</protein>
<feature type="compositionally biased region" description="Polar residues" evidence="2">
    <location>
        <begin position="101"/>
        <end position="111"/>
    </location>
</feature>
<feature type="compositionally biased region" description="Polar residues" evidence="2">
    <location>
        <begin position="344"/>
        <end position="363"/>
    </location>
</feature>
<accession>A0A0D7BQZ1</accession>
<dbReference type="EMBL" id="KN880440">
    <property type="protein sequence ID" value="KIY72837.1"/>
    <property type="molecule type" value="Genomic_DNA"/>
</dbReference>
<evidence type="ECO:0000313" key="4">
    <source>
        <dbReference type="Proteomes" id="UP000054007"/>
    </source>
</evidence>
<keyword evidence="1" id="KW-0175">Coiled coil</keyword>
<dbReference type="AlphaFoldDB" id="A0A0D7BQZ1"/>
<sequence>MVSKPPSTSIPPRNELEHMKRSDLQHLCKDIGVRANLKTQELIEQLLVYDSAVPASQAAQPAPQVPPQQPAPRRSSRAAPRTTSIIVHDSNSDAPTADLSLPSTHHPTASTVPVDAQPASGARTRKSYTAQTRLGVGRPKAAGGTGARAITKKAPSIAKPGKSTKALPAPMPDTIAEEVEPSSASNQVIPLGSKDDQDQDQPEAGPSNSRRVVSNPRLRQQSPPLDQRIADAVAPLQRQLNDLKIELEQYRTLQRDYAHLKKEATSWGALRADYVSLSAQMEEMRRQFSAQHQAHAIRHSSGSTVVPDVPTHLGKHGRDSPEQEEDEETPTRGILPPEKKRPRTSSFVSPRTPPNQASGSSRAATPPPMEHLPSFYTTPAPRPDKPDDGNTNPIGTGYPFHFNFTVPVPPTPDPAFSMPFSYPEPPESPTPVTMTAHTGGRVRSLGMRQQSDFLIQSLRAAAEDSNGSHEMLGPFLNEQTGSTSSSSSRPARQENADGAKRTMYGTELENDTRFGDFGFDGVDPNYWFART</sequence>
<reference evidence="3 4" key="1">
    <citation type="journal article" date="2015" name="Fungal Genet. Biol.">
        <title>Evolution of novel wood decay mechanisms in Agaricales revealed by the genome sequences of Fistulina hepatica and Cylindrobasidium torrendii.</title>
        <authorList>
            <person name="Floudas D."/>
            <person name="Held B.W."/>
            <person name="Riley R."/>
            <person name="Nagy L.G."/>
            <person name="Koehler G."/>
            <person name="Ransdell A.S."/>
            <person name="Younus H."/>
            <person name="Chow J."/>
            <person name="Chiniquy J."/>
            <person name="Lipzen A."/>
            <person name="Tritt A."/>
            <person name="Sun H."/>
            <person name="Haridas S."/>
            <person name="LaButti K."/>
            <person name="Ohm R.A."/>
            <person name="Kues U."/>
            <person name="Blanchette R.A."/>
            <person name="Grigoriev I.V."/>
            <person name="Minto R.E."/>
            <person name="Hibbett D.S."/>
        </authorList>
    </citation>
    <scope>NUCLEOTIDE SEQUENCE [LARGE SCALE GENOMIC DNA]</scope>
    <source>
        <strain evidence="3 4">FP15055 ss-10</strain>
    </source>
</reference>
<evidence type="ECO:0008006" key="5">
    <source>
        <dbReference type="Google" id="ProtNLM"/>
    </source>
</evidence>
<evidence type="ECO:0000256" key="1">
    <source>
        <dbReference type="SAM" id="Coils"/>
    </source>
</evidence>
<evidence type="ECO:0000313" key="3">
    <source>
        <dbReference type="EMBL" id="KIY72837.1"/>
    </source>
</evidence>
<dbReference type="Proteomes" id="UP000054007">
    <property type="component" value="Unassembled WGS sequence"/>
</dbReference>